<dbReference type="OrthoDB" id="1734063at2759"/>
<keyword evidence="3" id="KW-0813">Transport</keyword>
<reference evidence="7 8" key="1">
    <citation type="journal article" date="2019" name="Genome Biol. Evol.">
        <title>The Rhododendron genome and chromosomal organization provide insight into shared whole-genome duplications across the heath family (Ericaceae).</title>
        <authorList>
            <person name="Soza V.L."/>
            <person name="Lindsley D."/>
            <person name="Waalkes A."/>
            <person name="Ramage E."/>
            <person name="Patwardhan R.P."/>
            <person name="Burton J.N."/>
            <person name="Adey A."/>
            <person name="Kumar A."/>
            <person name="Qiu R."/>
            <person name="Shendure J."/>
            <person name="Hall B."/>
        </authorList>
    </citation>
    <scope>NUCLEOTIDE SEQUENCE [LARGE SCALE GENOMIC DNA]</scope>
    <source>
        <strain evidence="7">RSF 1966-606</strain>
    </source>
</reference>
<accession>A0A6A4L7P8</accession>
<evidence type="ECO:0000256" key="4">
    <source>
        <dbReference type="ARBA" id="ARBA00022753"/>
    </source>
</evidence>
<evidence type="ECO:0000256" key="6">
    <source>
        <dbReference type="SAM" id="MobiDB-lite"/>
    </source>
</evidence>
<dbReference type="InterPro" id="IPR029705">
    <property type="entry name" value="VPS35L"/>
</dbReference>
<evidence type="ECO:0000313" key="8">
    <source>
        <dbReference type="Proteomes" id="UP000428333"/>
    </source>
</evidence>
<evidence type="ECO:0000256" key="2">
    <source>
        <dbReference type="ARBA" id="ARBA00010704"/>
    </source>
</evidence>
<evidence type="ECO:0000256" key="3">
    <source>
        <dbReference type="ARBA" id="ARBA00022448"/>
    </source>
</evidence>
<dbReference type="AlphaFoldDB" id="A0A6A4L7P8"/>
<proteinExistence type="inferred from homology"/>
<gene>
    <name evidence="7" type="ORF">C3L33_11569</name>
</gene>
<dbReference type="PANTHER" id="PTHR13673:SF0">
    <property type="entry name" value="VPS35 ENDOSOMAL PROTEIN-SORTING FACTOR-LIKE"/>
    <property type="match status" value="1"/>
</dbReference>
<dbReference type="GO" id="GO:0005768">
    <property type="term" value="C:endosome"/>
    <property type="evidence" value="ECO:0007669"/>
    <property type="project" value="UniProtKB-SubCell"/>
</dbReference>
<dbReference type="GO" id="GO:0015031">
    <property type="term" value="P:protein transport"/>
    <property type="evidence" value="ECO:0007669"/>
    <property type="project" value="UniProtKB-KW"/>
</dbReference>
<protein>
    <submittedName>
        <fullName evidence="7">Uncharacterized protein</fullName>
    </submittedName>
</protein>
<sequence length="1068" mass="120641">MEFRPRNYTVEEESRSPDRVSVDTHPLSPPSPSHLQVDVVDHGKSDFYDPLRGSDANVMISLDDLREEDNNSAVTEADAELPTKEWTSFKKFLMQRFSGSKMVSISPMSDVIMKSGQVREKASTTMHLEELDDPQKFAEDGIKVISQQVYVSRLHELKDEINRSWQANDRVTSLALAIKVARLLMDTSVLQFYPTLFVLATDVMDMVGEMVWQRIKQKAEFSEDGNVICSLPENFEAKDIRVDAKETCSNWFFKIGSIRELLPRIYLELAILPCWRFLVDRPVDVIQRLIMMTRGIADPLASAYCRLYIAHCVQKLPQQDTGYLIICINDIKILLTRFLSAEESPDGNFSERSKSLISLMEPTIEYIVKCIVKDSYQTRAANILVELGIGMKQTEFVGKLPCISIILHHFLKELPSELVSSNAVEIFQLIESSKDYSFDQCLNYRLLGFRISESRSQLDIVNAVVDKVIKTPIDKPAYTSVAEFLITCWTLGKLLLSEDYERVVVQSLYVILILPEVFFGRHCSVWRKIGVEVASEYNSLDEFLKVVDAYVDIILQNQMKSTDSVLKYEDVAVVLFMYVSHMVEICLPLSGELANLLYFEVSVVLSEELQDNKLNIILDGIVKRACNEGIAEIELINLQSIFLKLLAHLKNLEDIFSLSHFIEILDMMHGSARSMVNMHILNMATRKGRIHDPTIVQFLFEVSQSLHDGMDHSNMKYDDSQQPARLISRFVTMVDYGTALERHLAFLLECRGAFGGFNDLKETLVHSSNCLAVKAMKDGENHTSYVKSCIAFSEVTIPSVPSCAKQLNLYLETAEVALLSGLVSHSDGLLDSAIFCLQTMDQMDDLRLPSDVDWILSFMRKLCSLLVLVPGNPQQGVTYILRSMLALINSQSWVSSRARTRVLCAVLSLAATLSQFDLPYHANHELVLGNDRLFYGDPIYSQELLSLSASILQSLVDNIIQEPSQVARGSMALEACNCVASSFNRVEAQKRGVVVWDRARQGKTGHMCMSQVRASRLHCYALDINVPVCWIRLTGVIRARFLRVVPHGSFWLEFLAIGVPVQAECVPH</sequence>
<feature type="non-terminal residue" evidence="7">
    <location>
        <position position="1"/>
    </location>
</feature>
<comment type="subcellular location">
    <subcellularLocation>
        <location evidence="1">Endosome</location>
    </subcellularLocation>
</comment>
<evidence type="ECO:0000313" key="7">
    <source>
        <dbReference type="EMBL" id="KAE9456496.1"/>
    </source>
</evidence>
<evidence type="ECO:0000256" key="1">
    <source>
        <dbReference type="ARBA" id="ARBA00004177"/>
    </source>
</evidence>
<dbReference type="GO" id="GO:0032456">
    <property type="term" value="P:endocytic recycling"/>
    <property type="evidence" value="ECO:0007669"/>
    <property type="project" value="InterPro"/>
</dbReference>
<organism evidence="7 8">
    <name type="scientific">Rhododendron williamsianum</name>
    <dbReference type="NCBI Taxonomy" id="262921"/>
    <lineage>
        <taxon>Eukaryota</taxon>
        <taxon>Viridiplantae</taxon>
        <taxon>Streptophyta</taxon>
        <taxon>Embryophyta</taxon>
        <taxon>Tracheophyta</taxon>
        <taxon>Spermatophyta</taxon>
        <taxon>Magnoliopsida</taxon>
        <taxon>eudicotyledons</taxon>
        <taxon>Gunneridae</taxon>
        <taxon>Pentapetalae</taxon>
        <taxon>asterids</taxon>
        <taxon>Ericales</taxon>
        <taxon>Ericaceae</taxon>
        <taxon>Ericoideae</taxon>
        <taxon>Rhodoreae</taxon>
        <taxon>Rhododendron</taxon>
    </lineage>
</organism>
<dbReference type="EMBL" id="QEFC01001721">
    <property type="protein sequence ID" value="KAE9456496.1"/>
    <property type="molecule type" value="Genomic_DNA"/>
</dbReference>
<evidence type="ECO:0000256" key="5">
    <source>
        <dbReference type="ARBA" id="ARBA00022927"/>
    </source>
</evidence>
<dbReference type="Proteomes" id="UP000428333">
    <property type="component" value="Linkage Group LG07"/>
</dbReference>
<keyword evidence="5" id="KW-0653">Protein transport</keyword>
<name>A0A6A4L7P8_9ERIC</name>
<feature type="region of interest" description="Disordered" evidence="6">
    <location>
        <begin position="1"/>
        <end position="33"/>
    </location>
</feature>
<comment type="caution">
    <text evidence="7">The sequence shown here is derived from an EMBL/GenBank/DDBJ whole genome shotgun (WGS) entry which is preliminary data.</text>
</comment>
<comment type="similarity">
    <text evidence="2">Belongs to the VPS35L family.</text>
</comment>
<feature type="compositionally biased region" description="Basic and acidic residues" evidence="6">
    <location>
        <begin position="12"/>
        <end position="22"/>
    </location>
</feature>
<dbReference type="PANTHER" id="PTHR13673">
    <property type="entry name" value="ESOPHAGEAL CANCER ASSOCIATED PROTEIN"/>
    <property type="match status" value="1"/>
</dbReference>
<keyword evidence="4" id="KW-0967">Endosome</keyword>
<keyword evidence="8" id="KW-1185">Reference proteome</keyword>